<accession>A0A3A3G250</accession>
<gene>
    <name evidence="2" type="ORF">D3878_09095</name>
</gene>
<dbReference type="Pfam" id="PF07963">
    <property type="entry name" value="N_methyl"/>
    <property type="match status" value="1"/>
</dbReference>
<organism evidence="2 3">
    <name type="scientific">Noviherbaspirillum sedimenti</name>
    <dbReference type="NCBI Taxonomy" id="2320865"/>
    <lineage>
        <taxon>Bacteria</taxon>
        <taxon>Pseudomonadati</taxon>
        <taxon>Pseudomonadota</taxon>
        <taxon>Betaproteobacteria</taxon>
        <taxon>Burkholderiales</taxon>
        <taxon>Oxalobacteraceae</taxon>
        <taxon>Noviherbaspirillum</taxon>
    </lineage>
</organism>
<dbReference type="PANTHER" id="PTHR30093">
    <property type="entry name" value="GENERAL SECRETION PATHWAY PROTEIN G"/>
    <property type="match status" value="1"/>
</dbReference>
<evidence type="ECO:0000313" key="3">
    <source>
        <dbReference type="Proteomes" id="UP000266327"/>
    </source>
</evidence>
<dbReference type="PANTHER" id="PTHR30093:SF47">
    <property type="entry name" value="TYPE IV PILUS NON-CORE MINOR PILIN PILE"/>
    <property type="match status" value="1"/>
</dbReference>
<dbReference type="EMBL" id="QYUQ01000002">
    <property type="protein sequence ID" value="RJG01725.1"/>
    <property type="molecule type" value="Genomic_DNA"/>
</dbReference>
<keyword evidence="1" id="KW-1133">Transmembrane helix</keyword>
<name>A0A3A3G250_9BURK</name>
<proteinExistence type="predicted"/>
<evidence type="ECO:0000313" key="2">
    <source>
        <dbReference type="EMBL" id="RJG01725.1"/>
    </source>
</evidence>
<dbReference type="InterPro" id="IPR045584">
    <property type="entry name" value="Pilin-like"/>
</dbReference>
<keyword evidence="1" id="KW-0472">Membrane</keyword>
<dbReference type="SUPFAM" id="SSF54523">
    <property type="entry name" value="Pili subunits"/>
    <property type="match status" value="1"/>
</dbReference>
<keyword evidence="3" id="KW-1185">Reference proteome</keyword>
<sequence>MDKHYRMKFHWSGFTLVEVMVVAVIIAVLAGLAYPSYRDAVRKARRAEGRAALLQVLQQQERYYLLHTRYIAFSADSADADAKKFNWHSGNSAAASAYEISGAACAGATLQDCILLSATPGSAKVDSAYEDPHCGVLSLSSTGAKLPAGKDCW</sequence>
<dbReference type="OrthoDB" id="8592370at2"/>
<comment type="caution">
    <text evidence="2">The sequence shown here is derived from an EMBL/GenBank/DDBJ whole genome shotgun (WGS) entry which is preliminary data.</text>
</comment>
<dbReference type="AlphaFoldDB" id="A0A3A3G250"/>
<reference evidence="3" key="1">
    <citation type="submission" date="2018-09" db="EMBL/GenBank/DDBJ databases">
        <authorList>
            <person name="Zhu H."/>
        </authorList>
    </citation>
    <scope>NUCLEOTIDE SEQUENCE [LARGE SCALE GENOMIC DNA]</scope>
    <source>
        <strain evidence="3">K1S02-23</strain>
    </source>
</reference>
<feature type="transmembrane region" description="Helical" evidence="1">
    <location>
        <begin position="12"/>
        <end position="37"/>
    </location>
</feature>
<keyword evidence="1" id="KW-0812">Transmembrane</keyword>
<dbReference type="InterPro" id="IPR012902">
    <property type="entry name" value="N_methyl_site"/>
</dbReference>
<dbReference type="InterPro" id="IPR031982">
    <property type="entry name" value="PilE-like"/>
</dbReference>
<protein>
    <submittedName>
        <fullName evidence="2">Type IV pilin protein</fullName>
    </submittedName>
</protein>
<dbReference type="NCBIfam" id="TIGR02532">
    <property type="entry name" value="IV_pilin_GFxxxE"/>
    <property type="match status" value="1"/>
</dbReference>
<dbReference type="Proteomes" id="UP000266327">
    <property type="component" value="Unassembled WGS sequence"/>
</dbReference>
<evidence type="ECO:0000256" key="1">
    <source>
        <dbReference type="SAM" id="Phobius"/>
    </source>
</evidence>
<dbReference type="GO" id="GO:0043683">
    <property type="term" value="P:type IV pilus assembly"/>
    <property type="evidence" value="ECO:0007669"/>
    <property type="project" value="InterPro"/>
</dbReference>
<dbReference type="PROSITE" id="PS00409">
    <property type="entry name" value="PROKAR_NTER_METHYL"/>
    <property type="match status" value="1"/>
</dbReference>
<dbReference type="Pfam" id="PF16732">
    <property type="entry name" value="ComP_DUS"/>
    <property type="match status" value="1"/>
</dbReference>
<dbReference type="Gene3D" id="3.30.700.10">
    <property type="entry name" value="Glycoprotein, Type 4 Pilin"/>
    <property type="match status" value="1"/>
</dbReference>